<keyword evidence="1" id="KW-1133">Transmembrane helix</keyword>
<feature type="transmembrane region" description="Helical" evidence="1">
    <location>
        <begin position="52"/>
        <end position="73"/>
    </location>
</feature>
<comment type="caution">
    <text evidence="2">The sequence shown here is derived from an EMBL/GenBank/DDBJ whole genome shotgun (WGS) entry which is preliminary data.</text>
</comment>
<reference evidence="3" key="1">
    <citation type="journal article" date="2019" name="Int. J. Syst. Evol. Microbiol.">
        <title>The Global Catalogue of Microorganisms (GCM) 10K type strain sequencing project: providing services to taxonomists for standard genome sequencing and annotation.</title>
        <authorList>
            <consortium name="The Broad Institute Genomics Platform"/>
            <consortium name="The Broad Institute Genome Sequencing Center for Infectious Disease"/>
            <person name="Wu L."/>
            <person name="Ma J."/>
        </authorList>
    </citation>
    <scope>NUCLEOTIDE SEQUENCE [LARGE SCALE GENOMIC DNA]</scope>
    <source>
        <strain evidence="3">CGMCC 1.15043</strain>
    </source>
</reference>
<keyword evidence="3" id="KW-1185">Reference proteome</keyword>
<proteinExistence type="predicted"/>
<name>A0ABQ1F5K8_9BACL</name>
<keyword evidence="1" id="KW-0812">Transmembrane</keyword>
<gene>
    <name evidence="2" type="ORF">GCM10008018_52760</name>
</gene>
<feature type="transmembrane region" description="Helical" evidence="1">
    <location>
        <begin position="111"/>
        <end position="128"/>
    </location>
</feature>
<sequence length="175" mass="20895">MSINQEPNLSKQSTIYSYTLVKRVYHSLYKTILYFAILAIAVLYKFDSSSWLPLLASYPLLLMFHTLLVRTYFQFTIGMAMRGWSYRFGIFWSGFIPDGHASVRLVSRIQLHLFWIGLSIILLLYPWIPEKWLIYLAIFHLWMLMPRLWILFRFRPYNKSGLVKITEKETSCYTQ</sequence>
<feature type="transmembrane region" description="Helical" evidence="1">
    <location>
        <begin position="28"/>
        <end position="46"/>
    </location>
</feature>
<accession>A0ABQ1F5K8</accession>
<evidence type="ECO:0000313" key="3">
    <source>
        <dbReference type="Proteomes" id="UP000615455"/>
    </source>
</evidence>
<dbReference type="Proteomes" id="UP000615455">
    <property type="component" value="Unassembled WGS sequence"/>
</dbReference>
<evidence type="ECO:0008006" key="4">
    <source>
        <dbReference type="Google" id="ProtNLM"/>
    </source>
</evidence>
<protein>
    <recommendedName>
        <fullName evidence="4">Transposase</fullName>
    </recommendedName>
</protein>
<keyword evidence="1" id="KW-0472">Membrane</keyword>
<organism evidence="2 3">
    <name type="scientific">Paenibacillus marchantiophytorum</name>
    <dbReference type="NCBI Taxonomy" id="1619310"/>
    <lineage>
        <taxon>Bacteria</taxon>
        <taxon>Bacillati</taxon>
        <taxon>Bacillota</taxon>
        <taxon>Bacilli</taxon>
        <taxon>Bacillales</taxon>
        <taxon>Paenibacillaceae</taxon>
        <taxon>Paenibacillus</taxon>
    </lineage>
</organism>
<dbReference type="RefSeq" id="WP_189017143.1">
    <property type="nucleotide sequence ID" value="NZ_BMHE01000036.1"/>
</dbReference>
<evidence type="ECO:0000313" key="2">
    <source>
        <dbReference type="EMBL" id="GFZ99916.1"/>
    </source>
</evidence>
<evidence type="ECO:0000256" key="1">
    <source>
        <dbReference type="SAM" id="Phobius"/>
    </source>
</evidence>
<feature type="transmembrane region" description="Helical" evidence="1">
    <location>
        <begin position="134"/>
        <end position="152"/>
    </location>
</feature>
<dbReference type="EMBL" id="BMHE01000036">
    <property type="protein sequence ID" value="GFZ99916.1"/>
    <property type="molecule type" value="Genomic_DNA"/>
</dbReference>